<evidence type="ECO:0000313" key="2">
    <source>
        <dbReference type="Proteomes" id="UP001107961"/>
    </source>
</evidence>
<dbReference type="AlphaFoldDB" id="A0A9Q3W901"/>
<keyword evidence="2" id="KW-1185">Reference proteome</keyword>
<sequence>MSMPSPAKQCLTPDRVLSVLQHHIGRDHGVGIGNLVFAATGEQPDLAAERYCRRLISELREGGTAICGTPRTGYYIAANAAELDECCQFLRKRAMTSLRVESRLRKIALPDLVKQLRFHD</sequence>
<proteinExistence type="predicted"/>
<comment type="caution">
    <text evidence="1">The sequence shown here is derived from an EMBL/GenBank/DDBJ whole genome shotgun (WGS) entry which is preliminary data.</text>
</comment>
<name>A0A9Q3W901_9GAMM</name>
<reference evidence="1" key="1">
    <citation type="submission" date="2022-01" db="EMBL/GenBank/DDBJ databases">
        <authorList>
            <person name="Karlyshev A.V."/>
            <person name="Jaspars M."/>
        </authorList>
    </citation>
    <scope>NUCLEOTIDE SEQUENCE</scope>
    <source>
        <strain evidence="1">AGSA3-2</strain>
    </source>
</reference>
<dbReference type="RefSeq" id="WP_233926067.1">
    <property type="nucleotide sequence ID" value="NZ_JAJVKT010000022.1"/>
</dbReference>
<gene>
    <name evidence="1" type="ORF">LZG35_16685</name>
</gene>
<protein>
    <submittedName>
        <fullName evidence="1">Uncharacterized protein</fullName>
    </submittedName>
</protein>
<dbReference type="Proteomes" id="UP001107961">
    <property type="component" value="Unassembled WGS sequence"/>
</dbReference>
<dbReference type="EMBL" id="JAJVKT010000022">
    <property type="protein sequence ID" value="MCE7510278.1"/>
    <property type="molecule type" value="Genomic_DNA"/>
</dbReference>
<accession>A0A9Q3W901</accession>
<organism evidence="1 2">
    <name type="scientific">Alloalcanivorax xenomutans</name>
    <dbReference type="NCBI Taxonomy" id="1094342"/>
    <lineage>
        <taxon>Bacteria</taxon>
        <taxon>Pseudomonadati</taxon>
        <taxon>Pseudomonadota</taxon>
        <taxon>Gammaproteobacteria</taxon>
        <taxon>Oceanospirillales</taxon>
        <taxon>Alcanivoracaceae</taxon>
        <taxon>Alloalcanivorax</taxon>
    </lineage>
</organism>
<evidence type="ECO:0000313" key="1">
    <source>
        <dbReference type="EMBL" id="MCE7510278.1"/>
    </source>
</evidence>